<name>A0ACC2B390_DIPCM</name>
<evidence type="ECO:0000313" key="2">
    <source>
        <dbReference type="Proteomes" id="UP001162992"/>
    </source>
</evidence>
<sequence>MSASSSPFQQLGGNPVVQHVNVHDGALFEDQIKLAVANMSYHVHSLGEGLIGRVAFTGKHLWVYAHQGIDNSAKETRDGHSCNRSILEKYPAGWGNQFNAGIKTIAVVAVPQGVVQLGSTQKMSEDIDFVSHVQALFGTLQNVSRAVPADCSPETESGRSHQGISQAVPIAVLMPMGPLATNRETSTAVNGQPQPGIFCSYPAINLNRIESTDLVNVGLSNMWASPNLQSSQLQKLTYVPSLQEKLEVAEQSHELSDSSIAAGFLGPLVSQDLPSTSAFPSLTNSYQVSNCSKRCKLSLLLAPDTRLTKLSLPEHKSPSDFQNQEQLQTCHQSFPGDSVTTTSLQVTQDQLQDRFGMPKIYQDKTAKELDSTGVDSLQVSPLNLDSWVSMPFHAAAVADEVVPSQIKVSYPSSTKGDANSVSLSTLTGLSCTNRDLSSKCSFSCPISGCKSPPNLRQDWDAPWRVPMVADDVYLAEHMEESVLPDFESVLPISDYLGLGELETWEEDFSARNTRLIYPGNTSLKILSGSNCNHESGANTADDMNGSLAFLSQEPCQYMETSGPQVSRGDELSELLAPLNKKESKRDASQVNRALPSSEGDRDKHISSMEQFTRSSWPKGSLQSFETLSSDDIVDTNIKAEPLLEAVVAGVSNYVQSHSNILDDSSFQDSVSKCECVVPAQPILSVNSCSSDISLSTVAKQSQSKAMQAACKDNESLKRCEIKPTRDKSLGELEWRQTSGESRSKLAYNSCIEEMQIPKYEDSSPRQSEATKGGRKRPRPGEATRPRPKDRQLIQDRLRELREIVPNSTKCSIDALLERTIKHMHFLQSVTQHSEKWKHVSESKKHDIESNSLPQDKLENGASWALELGGPEMGCPVVVENLSQPRQMLVEMLCEQKGLFLEIADNFRAMGLTILKGVVELRNEKTWARFIVEASRDMHRVEILWSVMQLLQSNVKSDSAVATQGSLCRSLGTGSSPFPTFQQSSLPPVHINQMI</sequence>
<comment type="caution">
    <text evidence="1">The sequence shown here is derived from an EMBL/GenBank/DDBJ whole genome shotgun (WGS) entry which is preliminary data.</text>
</comment>
<evidence type="ECO:0000313" key="1">
    <source>
        <dbReference type="EMBL" id="KAJ7524264.1"/>
    </source>
</evidence>
<dbReference type="Proteomes" id="UP001162992">
    <property type="component" value="Chromosome 18"/>
</dbReference>
<keyword evidence="2" id="KW-1185">Reference proteome</keyword>
<gene>
    <name evidence="1" type="ORF">O6H91_18G084000</name>
</gene>
<dbReference type="EMBL" id="CM055109">
    <property type="protein sequence ID" value="KAJ7524264.1"/>
    <property type="molecule type" value="Genomic_DNA"/>
</dbReference>
<protein>
    <submittedName>
        <fullName evidence="1">Uncharacterized protein</fullName>
    </submittedName>
</protein>
<accession>A0ACC2B390</accession>
<organism evidence="1 2">
    <name type="scientific">Diphasiastrum complanatum</name>
    <name type="common">Issler's clubmoss</name>
    <name type="synonym">Lycopodium complanatum</name>
    <dbReference type="NCBI Taxonomy" id="34168"/>
    <lineage>
        <taxon>Eukaryota</taxon>
        <taxon>Viridiplantae</taxon>
        <taxon>Streptophyta</taxon>
        <taxon>Embryophyta</taxon>
        <taxon>Tracheophyta</taxon>
        <taxon>Lycopodiopsida</taxon>
        <taxon>Lycopodiales</taxon>
        <taxon>Lycopodiaceae</taxon>
        <taxon>Lycopodioideae</taxon>
        <taxon>Diphasiastrum</taxon>
    </lineage>
</organism>
<proteinExistence type="predicted"/>
<reference evidence="2" key="1">
    <citation type="journal article" date="2024" name="Proc. Natl. Acad. Sci. U.S.A.">
        <title>Extraordinary preservation of gene collinearity over three hundred million years revealed in homosporous lycophytes.</title>
        <authorList>
            <person name="Li C."/>
            <person name="Wickell D."/>
            <person name="Kuo L.Y."/>
            <person name="Chen X."/>
            <person name="Nie B."/>
            <person name="Liao X."/>
            <person name="Peng D."/>
            <person name="Ji J."/>
            <person name="Jenkins J."/>
            <person name="Williams M."/>
            <person name="Shu S."/>
            <person name="Plott C."/>
            <person name="Barry K."/>
            <person name="Rajasekar S."/>
            <person name="Grimwood J."/>
            <person name="Han X."/>
            <person name="Sun S."/>
            <person name="Hou Z."/>
            <person name="He W."/>
            <person name="Dai G."/>
            <person name="Sun C."/>
            <person name="Schmutz J."/>
            <person name="Leebens-Mack J.H."/>
            <person name="Li F.W."/>
            <person name="Wang L."/>
        </authorList>
    </citation>
    <scope>NUCLEOTIDE SEQUENCE [LARGE SCALE GENOMIC DNA]</scope>
    <source>
        <strain evidence="2">cv. PW_Plant_1</strain>
    </source>
</reference>